<dbReference type="Proteomes" id="UP000837857">
    <property type="component" value="Chromosome 4"/>
</dbReference>
<evidence type="ECO:0000313" key="3">
    <source>
        <dbReference type="Proteomes" id="UP000837857"/>
    </source>
</evidence>
<dbReference type="EMBL" id="OW152816">
    <property type="protein sequence ID" value="CAH2065976.1"/>
    <property type="molecule type" value="Genomic_DNA"/>
</dbReference>
<evidence type="ECO:0000256" key="1">
    <source>
        <dbReference type="SAM" id="MobiDB-lite"/>
    </source>
</evidence>
<organism evidence="2 3">
    <name type="scientific">Iphiclides podalirius</name>
    <name type="common">scarce swallowtail</name>
    <dbReference type="NCBI Taxonomy" id="110791"/>
    <lineage>
        <taxon>Eukaryota</taxon>
        <taxon>Metazoa</taxon>
        <taxon>Ecdysozoa</taxon>
        <taxon>Arthropoda</taxon>
        <taxon>Hexapoda</taxon>
        <taxon>Insecta</taxon>
        <taxon>Pterygota</taxon>
        <taxon>Neoptera</taxon>
        <taxon>Endopterygota</taxon>
        <taxon>Lepidoptera</taxon>
        <taxon>Glossata</taxon>
        <taxon>Ditrysia</taxon>
        <taxon>Papilionoidea</taxon>
        <taxon>Papilionidae</taxon>
        <taxon>Papilioninae</taxon>
        <taxon>Iphiclides</taxon>
    </lineage>
</organism>
<protein>
    <submittedName>
        <fullName evidence="2">Uncharacterized protein</fullName>
    </submittedName>
</protein>
<feature type="non-terminal residue" evidence="2">
    <location>
        <position position="1"/>
    </location>
</feature>
<evidence type="ECO:0000313" key="2">
    <source>
        <dbReference type="EMBL" id="CAH2065976.1"/>
    </source>
</evidence>
<proteinExistence type="predicted"/>
<sequence length="81" mass="8860">MMNTHGGEISGVVAIDGPLISVAALGGRRDRCEQSPSDLRRSDRRPPPPTVGQSVPPSRECSPPVREVRVTANRNDRLRFQ</sequence>
<reference evidence="2" key="1">
    <citation type="submission" date="2022-03" db="EMBL/GenBank/DDBJ databases">
        <authorList>
            <person name="Martin H S."/>
        </authorList>
    </citation>
    <scope>NUCLEOTIDE SEQUENCE</scope>
</reference>
<feature type="region of interest" description="Disordered" evidence="1">
    <location>
        <begin position="26"/>
        <end position="81"/>
    </location>
</feature>
<accession>A0ABN8ISE7</accession>
<keyword evidence="3" id="KW-1185">Reference proteome</keyword>
<feature type="compositionally biased region" description="Basic and acidic residues" evidence="1">
    <location>
        <begin position="66"/>
        <end position="81"/>
    </location>
</feature>
<name>A0ABN8ISE7_9NEOP</name>
<feature type="compositionally biased region" description="Basic and acidic residues" evidence="1">
    <location>
        <begin position="27"/>
        <end position="46"/>
    </location>
</feature>
<gene>
    <name evidence="2" type="ORF">IPOD504_LOCUS13221</name>
</gene>